<name>A0ACD0NR58_9BASI</name>
<accession>A0ACD0NR58</accession>
<proteinExistence type="predicted"/>
<reference evidence="1 2" key="1">
    <citation type="journal article" date="2018" name="Mol. Biol. Evol.">
        <title>Broad Genomic Sampling Reveals a Smut Pathogenic Ancestry of the Fungal Clade Ustilaginomycotina.</title>
        <authorList>
            <person name="Kijpornyongpan T."/>
            <person name="Mondo S.J."/>
            <person name="Barry K."/>
            <person name="Sandor L."/>
            <person name="Lee J."/>
            <person name="Lipzen A."/>
            <person name="Pangilinan J."/>
            <person name="LaButti K."/>
            <person name="Hainaut M."/>
            <person name="Henrissat B."/>
            <person name="Grigoriev I.V."/>
            <person name="Spatafora J.W."/>
            <person name="Aime M.C."/>
        </authorList>
    </citation>
    <scope>NUCLEOTIDE SEQUENCE [LARGE SCALE GENOMIC DNA]</scope>
    <source>
        <strain evidence="1 2">SA 807</strain>
    </source>
</reference>
<evidence type="ECO:0000313" key="1">
    <source>
        <dbReference type="EMBL" id="PWN48195.1"/>
    </source>
</evidence>
<evidence type="ECO:0000313" key="2">
    <source>
        <dbReference type="Proteomes" id="UP000245626"/>
    </source>
</evidence>
<protein>
    <submittedName>
        <fullName evidence="1">Siderophore iron transporter mirC</fullName>
    </submittedName>
</protein>
<sequence>MSAKSVEKRSSSDLESNEDKDIIGVISQAPPTYAPGEQKQIGVLSAEAARGIAGWSLWVGILGIAMVAYCYGLDNSTFYAWQTYATTEFNDYAAYTSISIVQAVIIAVAKLPIAKLADVFGRAQAYTVSLIFYIIGFIVIAVSQSTRDVAGATVLYATGNTGIQIMQQIVIADFISTKWRGAAIGLVSLPYVLNFYVGPRIVSALQSNWRWGPGFFTIILPVAACPIIMVLALNQRSAKKKGLVPPHPYSEFKPEPARSWREVFSLGFLIRWYKYIVRASRLFFVDIDAVVLFLFCAGWLMFLLPLNLAKLQKDGWQTGWIIAMLVLGGVCIIGAVIWELLVSEKPILRKRWALNKDVQFATWIGFFDFFSFYTSWVPAYTWVMICHDYSLANAGYYSNTQSLGLTVFGIMAGFVSLATKRYKWQMVVGSVIRMLGIGLMIKYREIGSSTFQIVMPQVLQGLGGGILGITLQVAAQVSVLHQDVALVTAYLLLITEIGGACGNAVVGAVQTNVFPEYLAKYLPDVDAATRATIAASPYGAALTYPMGSPIREGLILAYNDYVHKLLIISISLSVVPIILTLLIKDRKLNDKQNCVSDELAGMKFSPRSDDVTATATTEEPARKE</sequence>
<keyword evidence="2" id="KW-1185">Reference proteome</keyword>
<organism evidence="1 2">
    <name type="scientific">Violaceomyces palustris</name>
    <dbReference type="NCBI Taxonomy" id="1673888"/>
    <lineage>
        <taxon>Eukaryota</taxon>
        <taxon>Fungi</taxon>
        <taxon>Dikarya</taxon>
        <taxon>Basidiomycota</taxon>
        <taxon>Ustilaginomycotina</taxon>
        <taxon>Ustilaginomycetes</taxon>
        <taxon>Violaceomycetales</taxon>
        <taxon>Violaceomycetaceae</taxon>
        <taxon>Violaceomyces</taxon>
    </lineage>
</organism>
<gene>
    <name evidence="1" type="ORF">IE53DRAFT_208201</name>
</gene>
<dbReference type="EMBL" id="KZ820251">
    <property type="protein sequence ID" value="PWN48195.1"/>
    <property type="molecule type" value="Genomic_DNA"/>
</dbReference>
<dbReference type="Proteomes" id="UP000245626">
    <property type="component" value="Unassembled WGS sequence"/>
</dbReference>